<dbReference type="Proteomes" id="UP000019243">
    <property type="component" value="Unassembled WGS sequence"/>
</dbReference>
<keyword evidence="2" id="KW-1185">Reference proteome</keyword>
<accession>W7CTU7</accession>
<gene>
    <name evidence="1" type="ORF">BCAMP_07660</name>
</gene>
<dbReference type="EMBL" id="AODH01000029">
    <property type="protein sequence ID" value="EUJ39256.1"/>
    <property type="molecule type" value="Genomic_DNA"/>
</dbReference>
<dbReference type="OrthoDB" id="9803578at2"/>
<dbReference type="PANTHER" id="PTHR48098">
    <property type="entry name" value="ENTEROCHELIN ESTERASE-RELATED"/>
    <property type="match status" value="1"/>
</dbReference>
<comment type="caution">
    <text evidence="1">The sequence shown here is derived from an EMBL/GenBank/DDBJ whole genome shotgun (WGS) entry which is preliminary data.</text>
</comment>
<sequence>MTARLDEQHQLYSQFLKTDLTFIIHYPPHYDPTHKYPYLIVQDGQDFITYGDLFTKSDAAMLAGTLHSYITIAIPYESVALRAERCHPNGASFSNYQRCIAEELTPYLDAKLPSLQLAQGRYLAGVSLGATFSLALCLRYRFTFGKVCLFSPFLDETLLEKCRTTTPVSLVISHTYGTDEQHVDTTFGEPDCDFTTPNQQLATIWSEQTDYTGWTFNGAHLWRHWSDQLAQSLQVFNEKEF</sequence>
<organism evidence="1 2">
    <name type="scientific">Brochothrix campestris FSL F6-1037</name>
    <dbReference type="NCBI Taxonomy" id="1265861"/>
    <lineage>
        <taxon>Bacteria</taxon>
        <taxon>Bacillati</taxon>
        <taxon>Bacillota</taxon>
        <taxon>Bacilli</taxon>
        <taxon>Bacillales</taxon>
        <taxon>Listeriaceae</taxon>
        <taxon>Brochothrix</taxon>
    </lineage>
</organism>
<dbReference type="InterPro" id="IPR029058">
    <property type="entry name" value="AB_hydrolase_fold"/>
</dbReference>
<dbReference type="RefSeq" id="WP_035314748.1">
    <property type="nucleotide sequence ID" value="NZ_AODH01000029.1"/>
</dbReference>
<dbReference type="SUPFAM" id="SSF53474">
    <property type="entry name" value="alpha/beta-Hydrolases"/>
    <property type="match status" value="1"/>
</dbReference>
<evidence type="ECO:0000313" key="1">
    <source>
        <dbReference type="EMBL" id="EUJ39256.1"/>
    </source>
</evidence>
<dbReference type="Pfam" id="PF00756">
    <property type="entry name" value="Esterase"/>
    <property type="match status" value="1"/>
</dbReference>
<reference evidence="1 2" key="1">
    <citation type="submission" date="2012-12" db="EMBL/GenBank/DDBJ databases">
        <title>Novel taxa of Listeriaceae from agricultural environments in the United States.</title>
        <authorList>
            <person name="den Bakker H.C."/>
            <person name="Allred A."/>
            <person name="Warchocki S."/>
            <person name="Wright E.M."/>
            <person name="Burrell A."/>
            <person name="Nightingale K.K."/>
            <person name="Kephart D."/>
            <person name="Wiedmann M."/>
        </authorList>
    </citation>
    <scope>NUCLEOTIDE SEQUENCE [LARGE SCALE GENOMIC DNA]</scope>
    <source>
        <strain evidence="1 2">FSL F6-1037</strain>
    </source>
</reference>
<name>W7CTU7_9LIST</name>
<protein>
    <submittedName>
        <fullName evidence="1">Esterase</fullName>
    </submittedName>
</protein>
<evidence type="ECO:0000313" key="2">
    <source>
        <dbReference type="Proteomes" id="UP000019243"/>
    </source>
</evidence>
<dbReference type="InterPro" id="IPR050583">
    <property type="entry name" value="Mycobacterial_A85_antigen"/>
</dbReference>
<dbReference type="Gene3D" id="3.40.50.1820">
    <property type="entry name" value="alpha/beta hydrolase"/>
    <property type="match status" value="1"/>
</dbReference>
<dbReference type="PANTHER" id="PTHR48098:SF3">
    <property type="entry name" value="IRON(III) ENTEROBACTIN ESTERASE"/>
    <property type="match status" value="1"/>
</dbReference>
<dbReference type="InterPro" id="IPR000801">
    <property type="entry name" value="Esterase-like"/>
</dbReference>
<dbReference type="STRING" id="1265861.BCAMP_07660"/>
<dbReference type="AlphaFoldDB" id="W7CTU7"/>
<proteinExistence type="predicted"/>